<keyword evidence="2" id="KW-1185">Reference proteome</keyword>
<gene>
    <name evidence="1" type="ORF">IHE45_15G017400</name>
</gene>
<name>A0ACB7UJW1_DIOAL</name>
<comment type="caution">
    <text evidence="1">The sequence shown here is derived from an EMBL/GenBank/DDBJ whole genome shotgun (WGS) entry which is preliminary data.</text>
</comment>
<organism evidence="1 2">
    <name type="scientific">Dioscorea alata</name>
    <name type="common">Purple yam</name>
    <dbReference type="NCBI Taxonomy" id="55571"/>
    <lineage>
        <taxon>Eukaryota</taxon>
        <taxon>Viridiplantae</taxon>
        <taxon>Streptophyta</taxon>
        <taxon>Embryophyta</taxon>
        <taxon>Tracheophyta</taxon>
        <taxon>Spermatophyta</taxon>
        <taxon>Magnoliopsida</taxon>
        <taxon>Liliopsida</taxon>
        <taxon>Dioscoreales</taxon>
        <taxon>Dioscoreaceae</taxon>
        <taxon>Dioscorea</taxon>
    </lineage>
</organism>
<protein>
    <submittedName>
        <fullName evidence="1">QWRF family protein</fullName>
    </submittedName>
</protein>
<sequence length="413" mass="44768">MVAVPLSPSDHQNATITTPKNSKDSTFTSPSPSSSSTSPSSTPSPTSLLHRSHSRSRSLSSSKYLTTTTRSLSVSFQGESFFFQSTKAKPSQSENSRWPPARPFSSVRLLVLDNADASSEADSHSSGSNSDKGGTAATTAPARHAPRGISVPARFWQETNSRLRRSTEPPAPLPPKKPFLACKNAAGPLMVRSNGNAPSIISFAAQLKKGKKGEGRIEEAHLLRLLHNRLLQWRCVNARANAALSARRLAVEKSLYSAWITTSGLQDSVTNKRTKLHLLTQNLRLASVLNKQMAYLEEWSLMDDEHSSSLTGAIESLKASILRLPVIDGARVDVQVVKNAVGNAINMMEAMSSSMSSLLPKVEGMHNLLTELSKLAALEEDLLAQSRDLLSTVAMLHVKQCSLRGHILQLTCR</sequence>
<accession>A0ACB7UJW1</accession>
<evidence type="ECO:0000313" key="1">
    <source>
        <dbReference type="EMBL" id="KAH7660797.1"/>
    </source>
</evidence>
<evidence type="ECO:0000313" key="2">
    <source>
        <dbReference type="Proteomes" id="UP000827976"/>
    </source>
</evidence>
<reference evidence="2" key="1">
    <citation type="journal article" date="2022" name="Nat. Commun.">
        <title>Chromosome evolution and the genetic basis of agronomically important traits in greater yam.</title>
        <authorList>
            <person name="Bredeson J.V."/>
            <person name="Lyons J.B."/>
            <person name="Oniyinde I.O."/>
            <person name="Okereke N.R."/>
            <person name="Kolade O."/>
            <person name="Nnabue I."/>
            <person name="Nwadili C.O."/>
            <person name="Hribova E."/>
            <person name="Parker M."/>
            <person name="Nwogha J."/>
            <person name="Shu S."/>
            <person name="Carlson J."/>
            <person name="Kariba R."/>
            <person name="Muthemba S."/>
            <person name="Knop K."/>
            <person name="Barton G.J."/>
            <person name="Sherwood A.V."/>
            <person name="Lopez-Montes A."/>
            <person name="Asiedu R."/>
            <person name="Jamnadass R."/>
            <person name="Muchugi A."/>
            <person name="Goodstein D."/>
            <person name="Egesi C.N."/>
            <person name="Featherston J."/>
            <person name="Asfaw A."/>
            <person name="Simpson G.G."/>
            <person name="Dolezel J."/>
            <person name="Hendre P.S."/>
            <person name="Van Deynze A."/>
            <person name="Kumar P.L."/>
            <person name="Obidiegwu J.E."/>
            <person name="Bhattacharjee R."/>
            <person name="Rokhsar D.S."/>
        </authorList>
    </citation>
    <scope>NUCLEOTIDE SEQUENCE [LARGE SCALE GENOMIC DNA]</scope>
    <source>
        <strain evidence="2">cv. TDa95/00328</strain>
    </source>
</reference>
<proteinExistence type="predicted"/>
<dbReference type="Proteomes" id="UP000827976">
    <property type="component" value="Chromosome 15"/>
</dbReference>
<dbReference type="EMBL" id="CM037025">
    <property type="protein sequence ID" value="KAH7660797.1"/>
    <property type="molecule type" value="Genomic_DNA"/>
</dbReference>